<protein>
    <submittedName>
        <fullName evidence="1 2">Uncharacterized protein</fullName>
    </submittedName>
</protein>
<proteinExistence type="predicted"/>
<dbReference type="EnsemblMetazoa" id="ASIC009486-RA">
    <property type="protein sequence ID" value="ASIC009486-PA"/>
    <property type="gene ID" value="ASIC009486"/>
</dbReference>
<gene>
    <name evidence="1" type="ORF">ZHAS_00009486</name>
</gene>
<keyword evidence="3" id="KW-1185">Reference proteome</keyword>
<evidence type="ECO:0000313" key="1">
    <source>
        <dbReference type="EMBL" id="KFB41924.1"/>
    </source>
</evidence>
<dbReference type="EMBL" id="KE525157">
    <property type="protein sequence ID" value="KFB41924.1"/>
    <property type="molecule type" value="Genomic_DNA"/>
</dbReference>
<reference evidence="2" key="2">
    <citation type="submission" date="2020-05" db="UniProtKB">
        <authorList>
            <consortium name="EnsemblMetazoa"/>
        </authorList>
    </citation>
    <scope>IDENTIFICATION</scope>
</reference>
<sequence>MSETKPPRATNRYKVIFDVELWKQTKAQLQVPRMTFAKTLGRVASATRLTRKILVDGK</sequence>
<accession>A0A084VVD0</accession>
<reference evidence="1 3" key="1">
    <citation type="journal article" date="2014" name="BMC Genomics">
        <title>Genome sequence of Anopheles sinensis provides insight into genetics basis of mosquito competence for malaria parasites.</title>
        <authorList>
            <person name="Zhou D."/>
            <person name="Zhang D."/>
            <person name="Ding G."/>
            <person name="Shi L."/>
            <person name="Hou Q."/>
            <person name="Ye Y."/>
            <person name="Xu Y."/>
            <person name="Zhou H."/>
            <person name="Xiong C."/>
            <person name="Li S."/>
            <person name="Yu J."/>
            <person name="Hong S."/>
            <person name="Yu X."/>
            <person name="Zou P."/>
            <person name="Chen C."/>
            <person name="Chang X."/>
            <person name="Wang W."/>
            <person name="Lv Y."/>
            <person name="Sun Y."/>
            <person name="Ma L."/>
            <person name="Shen B."/>
            <person name="Zhu C."/>
        </authorList>
    </citation>
    <scope>NUCLEOTIDE SEQUENCE [LARGE SCALE GENOMIC DNA]</scope>
</reference>
<evidence type="ECO:0000313" key="2">
    <source>
        <dbReference type="EnsemblMetazoa" id="ASIC009486-PA"/>
    </source>
</evidence>
<dbReference type="EMBL" id="ATLV01017171">
    <property type="status" value="NOT_ANNOTATED_CDS"/>
    <property type="molecule type" value="Genomic_DNA"/>
</dbReference>
<dbReference type="VEuPathDB" id="VectorBase:ASIC009486"/>
<dbReference type="AlphaFoldDB" id="A0A084VVD0"/>
<organism evidence="1">
    <name type="scientific">Anopheles sinensis</name>
    <name type="common">Mosquito</name>
    <dbReference type="NCBI Taxonomy" id="74873"/>
    <lineage>
        <taxon>Eukaryota</taxon>
        <taxon>Metazoa</taxon>
        <taxon>Ecdysozoa</taxon>
        <taxon>Arthropoda</taxon>
        <taxon>Hexapoda</taxon>
        <taxon>Insecta</taxon>
        <taxon>Pterygota</taxon>
        <taxon>Neoptera</taxon>
        <taxon>Endopterygota</taxon>
        <taxon>Diptera</taxon>
        <taxon>Nematocera</taxon>
        <taxon>Culicoidea</taxon>
        <taxon>Culicidae</taxon>
        <taxon>Anophelinae</taxon>
        <taxon>Anopheles</taxon>
    </lineage>
</organism>
<dbReference type="Proteomes" id="UP000030765">
    <property type="component" value="Unassembled WGS sequence"/>
</dbReference>
<evidence type="ECO:0000313" key="3">
    <source>
        <dbReference type="Proteomes" id="UP000030765"/>
    </source>
</evidence>
<name>A0A084VVD0_ANOSI</name>